<sequence>MKKLLLPILMLCSIVAFSQTVAQDTTATQNNQDNALQNILNGNASKGITVGGYAQVDYNQPEGANGNLDVHRLVMLLGYKFSDKVQFVTEIEYEHVKELYVEQAFLNYSLNDRLNIRGGLMLVPMGIINEYHEPTTYNGVERPNMDKSIVPTTWREIGVGVTGKYNEASLRYQAYIFNGFTSLNGDKTLGGKNGLRNGRQKGAESTVNTPNLSAKVDYYGISGLRLGLSGYFGRTQAEDDVQDIDGADVGISMFGLDARYINQRFSARGQYIHALISDADEYNDLYDADLGSELRGWYAEAAYNLLPLSKEQKLDAFVRYEEYDTHAGTKDANITRNLGYNRQEITAGLSYHIANGAVVKADYQILDNKAVGNDAKGQLNIGFGVWF</sequence>
<feature type="signal peptide" evidence="1">
    <location>
        <begin position="1"/>
        <end position="22"/>
    </location>
</feature>
<dbReference type="Gene3D" id="2.40.160.10">
    <property type="entry name" value="Porin"/>
    <property type="match status" value="1"/>
</dbReference>
<evidence type="ECO:0000313" key="2">
    <source>
        <dbReference type="EMBL" id="RCU57261.1"/>
    </source>
</evidence>
<dbReference type="RefSeq" id="WP_072351349.1">
    <property type="nucleotide sequence ID" value="NZ_QNRP01000005.1"/>
</dbReference>
<organism evidence="2 3">
    <name type="scientific">Oceanihabitans sediminis</name>
    <dbReference type="NCBI Taxonomy" id="1812012"/>
    <lineage>
        <taxon>Bacteria</taxon>
        <taxon>Pseudomonadati</taxon>
        <taxon>Bacteroidota</taxon>
        <taxon>Flavobacteriia</taxon>
        <taxon>Flavobacteriales</taxon>
        <taxon>Flavobacteriaceae</taxon>
        <taxon>Oceanihabitans</taxon>
    </lineage>
</organism>
<proteinExistence type="predicted"/>
<dbReference type="InterPro" id="IPR023614">
    <property type="entry name" value="Porin_dom_sf"/>
</dbReference>
<feature type="chain" id="PRO_5016985036" description="Porin" evidence="1">
    <location>
        <begin position="23"/>
        <end position="387"/>
    </location>
</feature>
<dbReference type="AlphaFoldDB" id="A0A368P7M9"/>
<comment type="caution">
    <text evidence="2">The sequence shown here is derived from an EMBL/GenBank/DDBJ whole genome shotgun (WGS) entry which is preliminary data.</text>
</comment>
<keyword evidence="1" id="KW-0732">Signal</keyword>
<reference evidence="2 3" key="1">
    <citation type="submission" date="2018-07" db="EMBL/GenBank/DDBJ databases">
        <title>Oceanihabitans testaceum sp. nov., isolated from marine sediment.</title>
        <authorList>
            <person name="Li C.-M."/>
        </authorList>
    </citation>
    <scope>NUCLEOTIDE SEQUENCE [LARGE SCALE GENOMIC DNA]</scope>
    <source>
        <strain evidence="2 3">S9-10</strain>
    </source>
</reference>
<evidence type="ECO:0000256" key="1">
    <source>
        <dbReference type="SAM" id="SignalP"/>
    </source>
</evidence>
<dbReference type="OrthoDB" id="9768080at2"/>
<protein>
    <recommendedName>
        <fullName evidence="4">Porin</fullName>
    </recommendedName>
</protein>
<gene>
    <name evidence="2" type="ORF">DU428_09985</name>
</gene>
<evidence type="ECO:0008006" key="4">
    <source>
        <dbReference type="Google" id="ProtNLM"/>
    </source>
</evidence>
<evidence type="ECO:0000313" key="3">
    <source>
        <dbReference type="Proteomes" id="UP000252249"/>
    </source>
</evidence>
<dbReference type="EMBL" id="QPIG01000003">
    <property type="protein sequence ID" value="RCU57261.1"/>
    <property type="molecule type" value="Genomic_DNA"/>
</dbReference>
<accession>A0A368P7M9</accession>
<dbReference type="Proteomes" id="UP000252249">
    <property type="component" value="Unassembled WGS sequence"/>
</dbReference>
<name>A0A368P7M9_9FLAO</name>
<dbReference type="SUPFAM" id="SSF56935">
    <property type="entry name" value="Porins"/>
    <property type="match status" value="1"/>
</dbReference>
<keyword evidence="3" id="KW-1185">Reference proteome</keyword>